<evidence type="ECO:0000256" key="1">
    <source>
        <dbReference type="ARBA" id="ARBA00008276"/>
    </source>
</evidence>
<dbReference type="InterPro" id="IPR036615">
    <property type="entry name" value="Mur_ligase_C_dom_sf"/>
</dbReference>
<organism evidence="13 14">
    <name type="scientific">Ruminococcus gauvreauii</name>
    <dbReference type="NCBI Taxonomy" id="438033"/>
    <lineage>
        <taxon>Bacteria</taxon>
        <taxon>Bacillati</taxon>
        <taxon>Bacillota</taxon>
        <taxon>Clostridia</taxon>
        <taxon>Eubacteriales</taxon>
        <taxon>Oscillospiraceae</taxon>
        <taxon>Ruminococcus</taxon>
    </lineage>
</organism>
<evidence type="ECO:0000313" key="13">
    <source>
        <dbReference type="EMBL" id="UWP60291.1"/>
    </source>
</evidence>
<keyword evidence="7" id="KW-0460">Magnesium</keyword>
<evidence type="ECO:0000256" key="10">
    <source>
        <dbReference type="PIRNR" id="PIRNR001563"/>
    </source>
</evidence>
<dbReference type="EC" id="6.3.2.17" evidence="2"/>
<evidence type="ECO:0000256" key="3">
    <source>
        <dbReference type="ARBA" id="ARBA00022598"/>
    </source>
</evidence>
<evidence type="ECO:0000256" key="7">
    <source>
        <dbReference type="ARBA" id="ARBA00022842"/>
    </source>
</evidence>
<comment type="similarity">
    <text evidence="1 10">Belongs to the folylpolyglutamate synthase family.</text>
</comment>
<dbReference type="NCBIfam" id="TIGR01499">
    <property type="entry name" value="folC"/>
    <property type="match status" value="1"/>
</dbReference>
<feature type="domain" description="Mur ligase central" evidence="12">
    <location>
        <begin position="44"/>
        <end position="263"/>
    </location>
</feature>
<dbReference type="InterPro" id="IPR004101">
    <property type="entry name" value="Mur_ligase_C"/>
</dbReference>
<evidence type="ECO:0000256" key="5">
    <source>
        <dbReference type="ARBA" id="ARBA00022741"/>
    </source>
</evidence>
<gene>
    <name evidence="13" type="ORF">NQ502_04345</name>
</gene>
<feature type="domain" description="Mur ligase C-terminal" evidence="11">
    <location>
        <begin position="292"/>
        <end position="407"/>
    </location>
</feature>
<evidence type="ECO:0000256" key="2">
    <source>
        <dbReference type="ARBA" id="ARBA00013025"/>
    </source>
</evidence>
<dbReference type="PANTHER" id="PTHR11136:SF0">
    <property type="entry name" value="DIHYDROFOLATE SYNTHETASE-RELATED"/>
    <property type="match status" value="1"/>
</dbReference>
<dbReference type="RefSeq" id="WP_028528663.1">
    <property type="nucleotide sequence ID" value="NZ_CABLBR010000013.1"/>
</dbReference>
<evidence type="ECO:0000256" key="9">
    <source>
        <dbReference type="ARBA" id="ARBA00047493"/>
    </source>
</evidence>
<keyword evidence="3 10" id="KW-0436">Ligase</keyword>
<dbReference type="EMBL" id="CP102290">
    <property type="protein sequence ID" value="UWP60291.1"/>
    <property type="molecule type" value="Genomic_DNA"/>
</dbReference>
<evidence type="ECO:0000256" key="8">
    <source>
        <dbReference type="ARBA" id="ARBA00030592"/>
    </source>
</evidence>
<evidence type="ECO:0000313" key="14">
    <source>
        <dbReference type="Proteomes" id="UP001060164"/>
    </source>
</evidence>
<dbReference type="InterPro" id="IPR036565">
    <property type="entry name" value="Mur-like_cat_sf"/>
</dbReference>
<evidence type="ECO:0000259" key="12">
    <source>
        <dbReference type="Pfam" id="PF08245"/>
    </source>
</evidence>
<dbReference type="SUPFAM" id="SSF53623">
    <property type="entry name" value="MurD-like peptide ligases, catalytic domain"/>
    <property type="match status" value="1"/>
</dbReference>
<keyword evidence="6 10" id="KW-0067">ATP-binding</keyword>
<evidence type="ECO:0000256" key="6">
    <source>
        <dbReference type="ARBA" id="ARBA00022840"/>
    </source>
</evidence>
<comment type="catalytic activity">
    <reaction evidence="9">
        <text>(6S)-5,6,7,8-tetrahydrofolyl-(gamma-L-Glu)(n) + L-glutamate + ATP = (6S)-5,6,7,8-tetrahydrofolyl-(gamma-L-Glu)(n+1) + ADP + phosphate + H(+)</text>
        <dbReference type="Rhea" id="RHEA:10580"/>
        <dbReference type="Rhea" id="RHEA-COMP:14738"/>
        <dbReference type="Rhea" id="RHEA-COMP:14740"/>
        <dbReference type="ChEBI" id="CHEBI:15378"/>
        <dbReference type="ChEBI" id="CHEBI:29985"/>
        <dbReference type="ChEBI" id="CHEBI:30616"/>
        <dbReference type="ChEBI" id="CHEBI:43474"/>
        <dbReference type="ChEBI" id="CHEBI:141005"/>
        <dbReference type="ChEBI" id="CHEBI:456216"/>
        <dbReference type="EC" id="6.3.2.17"/>
    </reaction>
</comment>
<reference evidence="13" key="1">
    <citation type="journal article" date="2022" name="Cell">
        <title>Design, construction, and in vivo augmentation of a complex gut microbiome.</title>
        <authorList>
            <person name="Cheng A.G."/>
            <person name="Ho P.Y."/>
            <person name="Aranda-Diaz A."/>
            <person name="Jain S."/>
            <person name="Yu F.B."/>
            <person name="Meng X."/>
            <person name="Wang M."/>
            <person name="Iakiviak M."/>
            <person name="Nagashima K."/>
            <person name="Zhao A."/>
            <person name="Murugkar P."/>
            <person name="Patil A."/>
            <person name="Atabakhsh K."/>
            <person name="Weakley A."/>
            <person name="Yan J."/>
            <person name="Brumbaugh A.R."/>
            <person name="Higginbottom S."/>
            <person name="Dimas A."/>
            <person name="Shiver A.L."/>
            <person name="Deutschbauer A."/>
            <person name="Neff N."/>
            <person name="Sonnenburg J.L."/>
            <person name="Huang K.C."/>
            <person name="Fischbach M.A."/>
        </authorList>
    </citation>
    <scope>NUCLEOTIDE SEQUENCE</scope>
    <source>
        <strain evidence="13">DSM 19829</strain>
    </source>
</reference>
<keyword evidence="14" id="KW-1185">Reference proteome</keyword>
<keyword evidence="4" id="KW-0479">Metal-binding</keyword>
<dbReference type="Pfam" id="PF08245">
    <property type="entry name" value="Mur_ligase_M"/>
    <property type="match status" value="1"/>
</dbReference>
<dbReference type="Proteomes" id="UP001060164">
    <property type="component" value="Chromosome"/>
</dbReference>
<accession>A0ABY5VK02</accession>
<evidence type="ECO:0000259" key="11">
    <source>
        <dbReference type="Pfam" id="PF02875"/>
    </source>
</evidence>
<dbReference type="InterPro" id="IPR001645">
    <property type="entry name" value="Folylpolyglutamate_synth"/>
</dbReference>
<dbReference type="Gene3D" id="3.40.1190.10">
    <property type="entry name" value="Mur-like, catalytic domain"/>
    <property type="match status" value="1"/>
</dbReference>
<dbReference type="PROSITE" id="PS01011">
    <property type="entry name" value="FOLYLPOLYGLU_SYNT_1"/>
    <property type="match status" value="1"/>
</dbReference>
<dbReference type="PANTHER" id="PTHR11136">
    <property type="entry name" value="FOLYLPOLYGLUTAMATE SYNTHASE-RELATED"/>
    <property type="match status" value="1"/>
</dbReference>
<dbReference type="Pfam" id="PF02875">
    <property type="entry name" value="Mur_ligase_C"/>
    <property type="match status" value="1"/>
</dbReference>
<sequence length="430" mass="48038">MNYTEAVTYIEQIPRFAIKEPLAHAKELLRRVGDPQNTMKVIHVAGTNGKGSVCAYLASMLREGGLSCGLFTSPHLVRMNERFRVNGEMMDDESFVRLFGRVKQVTDEFVAEGLEHPSYFEILFAVGMLYFQEQQVEYAVLETGLGGRLDATNTVLHPLACIITSISLDHTEYLGDTVEKIAAEKAGIIKPGVPVIFDGCSPDAAKVIKRRADELASPAFMLEESMYEVVSNTPEGIRFLFGGEDELTIPYVAAYQMMNASLAYFTMKILKNTHGLTDEVLRRGIAATKWEGRMETILPGVIVDGAHNEDGVRRFVETAVHFKQNYKITILFSAVADKRYRGMIAEICRRIRPDAVVSTQIEGERIVSAGELAEEFRKNGCRMVYVQPDIAKAFDEARAMKGDGLLFCVGSLYLVGEIKKCLRRYENDKL</sequence>
<dbReference type="PIRSF" id="PIRSF001563">
    <property type="entry name" value="Folylpolyglu_synth"/>
    <property type="match status" value="1"/>
</dbReference>
<name>A0ABY5VK02_9FIRM</name>
<protein>
    <recommendedName>
        <fullName evidence="2">tetrahydrofolate synthase</fullName>
        <ecNumber evidence="2">6.3.2.17</ecNumber>
    </recommendedName>
    <alternativeName>
        <fullName evidence="8">Tetrahydrofolylpolyglutamate synthase</fullName>
    </alternativeName>
</protein>
<evidence type="ECO:0000256" key="4">
    <source>
        <dbReference type="ARBA" id="ARBA00022723"/>
    </source>
</evidence>
<keyword evidence="5 10" id="KW-0547">Nucleotide-binding</keyword>
<dbReference type="Gene3D" id="3.90.190.20">
    <property type="entry name" value="Mur ligase, C-terminal domain"/>
    <property type="match status" value="1"/>
</dbReference>
<dbReference type="InterPro" id="IPR018109">
    <property type="entry name" value="Folylpolyglutamate_synth_CS"/>
</dbReference>
<dbReference type="SUPFAM" id="SSF53244">
    <property type="entry name" value="MurD-like peptide ligases, peptide-binding domain"/>
    <property type="match status" value="1"/>
</dbReference>
<proteinExistence type="inferred from homology"/>
<dbReference type="InterPro" id="IPR013221">
    <property type="entry name" value="Mur_ligase_cen"/>
</dbReference>